<gene>
    <name evidence="14" type="ORF">J3U87_15690</name>
</gene>
<dbReference type="InterPro" id="IPR036291">
    <property type="entry name" value="NAD(P)-bd_dom_sf"/>
</dbReference>
<reference evidence="14" key="1">
    <citation type="submission" date="2021-03" db="EMBL/GenBank/DDBJ databases">
        <title>Acanthopleuribacteraceae sp. M133.</title>
        <authorList>
            <person name="Wang G."/>
        </authorList>
    </citation>
    <scope>NUCLEOTIDE SEQUENCE</scope>
    <source>
        <strain evidence="14">M133</strain>
    </source>
</reference>
<dbReference type="PROSITE" id="PS00837">
    <property type="entry name" value="ALADH_PNT_2"/>
    <property type="match status" value="1"/>
</dbReference>
<name>A0A8A4TWM4_SULCO</name>
<dbReference type="SMART" id="SM01002">
    <property type="entry name" value="AlaDh_PNT_C"/>
    <property type="match status" value="1"/>
</dbReference>
<evidence type="ECO:0000313" key="15">
    <source>
        <dbReference type="Proteomes" id="UP000663929"/>
    </source>
</evidence>
<comment type="function">
    <text evidence="1">The transhydrogenation between NADH and NADP is coupled to respiration and ATP hydrolysis and functions as a proton pump across the membrane.</text>
</comment>
<dbReference type="Pfam" id="PF01262">
    <property type="entry name" value="AlaDh_PNT_C"/>
    <property type="match status" value="1"/>
</dbReference>
<evidence type="ECO:0000256" key="3">
    <source>
        <dbReference type="ARBA" id="ARBA00012943"/>
    </source>
</evidence>
<evidence type="ECO:0000259" key="12">
    <source>
        <dbReference type="SMART" id="SM01002"/>
    </source>
</evidence>
<dbReference type="GO" id="GO:0008750">
    <property type="term" value="F:proton-translocating NAD(P)+ transhydrogenase activity"/>
    <property type="evidence" value="ECO:0007669"/>
    <property type="project" value="UniProtKB-EC"/>
</dbReference>
<dbReference type="RefSeq" id="WP_237383990.1">
    <property type="nucleotide sequence ID" value="NZ_CP071793.1"/>
</dbReference>
<dbReference type="GO" id="GO:0005886">
    <property type="term" value="C:plasma membrane"/>
    <property type="evidence" value="ECO:0007669"/>
    <property type="project" value="TreeGrafter"/>
</dbReference>
<evidence type="ECO:0000256" key="5">
    <source>
        <dbReference type="ARBA" id="ARBA00022857"/>
    </source>
</evidence>
<feature type="domain" description="Alanine dehydrogenase/pyridine nucleotide transhydrogenase N-terminal" evidence="13">
    <location>
        <begin position="5"/>
        <end position="146"/>
    </location>
</feature>
<dbReference type="GO" id="GO:0006740">
    <property type="term" value="P:NADPH regeneration"/>
    <property type="evidence" value="ECO:0007669"/>
    <property type="project" value="TreeGrafter"/>
</dbReference>
<dbReference type="InterPro" id="IPR008143">
    <property type="entry name" value="Ala_DH/PNT_CS2"/>
</dbReference>
<evidence type="ECO:0000256" key="11">
    <source>
        <dbReference type="ARBA" id="ARBA00084087"/>
    </source>
</evidence>
<dbReference type="Proteomes" id="UP000663929">
    <property type="component" value="Chromosome"/>
</dbReference>
<evidence type="ECO:0000256" key="2">
    <source>
        <dbReference type="ARBA" id="ARBA00005689"/>
    </source>
</evidence>
<keyword evidence="14" id="KW-0560">Oxidoreductase</keyword>
<dbReference type="PANTHER" id="PTHR10160:SF19">
    <property type="entry name" value="PROTON-TRANSLOCATING NAD(P)(+) TRANSHYDROGENASE"/>
    <property type="match status" value="1"/>
</dbReference>
<dbReference type="SMART" id="SM01003">
    <property type="entry name" value="AlaDh_PNT_N"/>
    <property type="match status" value="1"/>
</dbReference>
<evidence type="ECO:0000256" key="9">
    <source>
        <dbReference type="ARBA" id="ARBA00071353"/>
    </source>
</evidence>
<keyword evidence="7" id="KW-0520">NAD</keyword>
<feature type="domain" description="Alanine dehydrogenase/pyridine nucleotide transhydrogenase NAD(H)-binding" evidence="12">
    <location>
        <begin position="155"/>
        <end position="318"/>
    </location>
</feature>
<evidence type="ECO:0000256" key="1">
    <source>
        <dbReference type="ARBA" id="ARBA00003943"/>
    </source>
</evidence>
<organism evidence="14 15">
    <name type="scientific">Sulfidibacter corallicola</name>
    <dbReference type="NCBI Taxonomy" id="2818388"/>
    <lineage>
        <taxon>Bacteria</taxon>
        <taxon>Pseudomonadati</taxon>
        <taxon>Acidobacteriota</taxon>
        <taxon>Holophagae</taxon>
        <taxon>Acanthopleuribacterales</taxon>
        <taxon>Acanthopleuribacteraceae</taxon>
        <taxon>Sulfidibacter</taxon>
    </lineage>
</organism>
<dbReference type="InterPro" id="IPR007698">
    <property type="entry name" value="AlaDH/PNT_NAD(H)-bd"/>
</dbReference>
<comment type="similarity">
    <text evidence="2">Belongs to the AlaDH/PNT family.</text>
</comment>
<evidence type="ECO:0000256" key="7">
    <source>
        <dbReference type="ARBA" id="ARBA00023027"/>
    </source>
</evidence>
<keyword evidence="5" id="KW-0521">NADP</keyword>
<evidence type="ECO:0000256" key="6">
    <source>
        <dbReference type="ARBA" id="ARBA00022967"/>
    </source>
</evidence>
<proteinExistence type="inferred from homology"/>
<keyword evidence="15" id="KW-1185">Reference proteome</keyword>
<sequence length="383" mass="41048">MAQLFFPKEIRDLEHRIAATPETVKKLIAAGYQVSVEAGAGEGAFISDDNYTQAGATVGDDLKSLYEAADIVVKIQAPQHHPGLDVHEAELLREGSTLVASIVPQNALDAVRIMMDRKVSAFSMNLIPRITIAQKMDTLSSQASLAGYKAVLLAANQLGKYFPLLMTAAGTITPSKVVILGAGVAGLQAIATAHRLGAKVEAFDIRAVVKEQVESLGAKFIDIPVEDAEDAGGYAKEQSEAAQERQRKELTKRLANADVAITTALIPGRPAPLLITEEMVAQMPAGSVIVDMAVEQGGNCALSEPGKTVVKEGVTIIGELNIPSLVPIHASQLYARNVLNFFTHLTHEKEFQIDTEEAITDGSLLTHEGECRHELTRSLLEEN</sequence>
<dbReference type="KEGG" id="scor:J3U87_15690"/>
<keyword evidence="6" id="KW-1278">Translocase</keyword>
<dbReference type="GO" id="GO:0016491">
    <property type="term" value="F:oxidoreductase activity"/>
    <property type="evidence" value="ECO:0007669"/>
    <property type="project" value="UniProtKB-KW"/>
</dbReference>
<dbReference type="AlphaFoldDB" id="A0A8A4TWM4"/>
<keyword evidence="4" id="KW-0547">Nucleotide-binding</keyword>
<accession>A0A8A4TWM4</accession>
<evidence type="ECO:0000259" key="13">
    <source>
        <dbReference type="SMART" id="SM01003"/>
    </source>
</evidence>
<evidence type="ECO:0000256" key="4">
    <source>
        <dbReference type="ARBA" id="ARBA00022741"/>
    </source>
</evidence>
<evidence type="ECO:0000256" key="10">
    <source>
        <dbReference type="ARBA" id="ARBA00076996"/>
    </source>
</evidence>
<dbReference type="FunFam" id="3.40.50.720:FF:000188">
    <property type="entry name" value="NAD(P) transhydrogenase alpha subunit 1"/>
    <property type="match status" value="1"/>
</dbReference>
<dbReference type="PANTHER" id="PTHR10160">
    <property type="entry name" value="NAD(P) TRANSHYDROGENASE"/>
    <property type="match status" value="1"/>
</dbReference>
<dbReference type="NCBIfam" id="NF006942">
    <property type="entry name" value="PRK09424.1"/>
    <property type="match status" value="1"/>
</dbReference>
<dbReference type="EMBL" id="CP071793">
    <property type="protein sequence ID" value="QTD53890.1"/>
    <property type="molecule type" value="Genomic_DNA"/>
</dbReference>
<dbReference type="SUPFAM" id="SSF52283">
    <property type="entry name" value="Formate/glycerate dehydrogenase catalytic domain-like"/>
    <property type="match status" value="1"/>
</dbReference>
<evidence type="ECO:0000256" key="8">
    <source>
        <dbReference type="ARBA" id="ARBA00048202"/>
    </source>
</evidence>
<dbReference type="InterPro" id="IPR007886">
    <property type="entry name" value="AlaDH/PNT_N"/>
</dbReference>
<comment type="catalytic activity">
    <reaction evidence="8">
        <text>NAD(+) + NADPH + H(+)(in) = NADH + NADP(+) + H(+)(out)</text>
        <dbReference type="Rhea" id="RHEA:47992"/>
        <dbReference type="ChEBI" id="CHEBI:15378"/>
        <dbReference type="ChEBI" id="CHEBI:57540"/>
        <dbReference type="ChEBI" id="CHEBI:57783"/>
        <dbReference type="ChEBI" id="CHEBI:57945"/>
        <dbReference type="ChEBI" id="CHEBI:58349"/>
        <dbReference type="EC" id="7.1.1.1"/>
    </reaction>
</comment>
<dbReference type="SUPFAM" id="SSF51735">
    <property type="entry name" value="NAD(P)-binding Rossmann-fold domains"/>
    <property type="match status" value="1"/>
</dbReference>
<dbReference type="CDD" id="cd05304">
    <property type="entry name" value="Rubrum_tdh"/>
    <property type="match status" value="1"/>
</dbReference>
<protein>
    <recommendedName>
        <fullName evidence="9">NAD(P) transhydrogenase subunit alpha part 1</fullName>
        <ecNumber evidence="3">7.1.1.1</ecNumber>
    </recommendedName>
    <alternativeName>
        <fullName evidence="11">Nicotinamide nucleotide transhydrogenase subunit alpha 1</fullName>
    </alternativeName>
    <alternativeName>
        <fullName evidence="10">Pyridine nucleotide transhydrogenase subunit alpha 1</fullName>
    </alternativeName>
</protein>
<dbReference type="Pfam" id="PF05222">
    <property type="entry name" value="AlaDh_PNT_N"/>
    <property type="match status" value="1"/>
</dbReference>
<dbReference type="GO" id="GO:0050661">
    <property type="term" value="F:NADP binding"/>
    <property type="evidence" value="ECO:0007669"/>
    <property type="project" value="TreeGrafter"/>
</dbReference>
<dbReference type="Gene3D" id="3.40.50.720">
    <property type="entry name" value="NAD(P)-binding Rossmann-like Domain"/>
    <property type="match status" value="2"/>
</dbReference>
<evidence type="ECO:0000313" key="14">
    <source>
        <dbReference type="EMBL" id="QTD53890.1"/>
    </source>
</evidence>
<dbReference type="PRINTS" id="PR00411">
    <property type="entry name" value="PNDRDTASEI"/>
</dbReference>
<dbReference type="EC" id="7.1.1.1" evidence="3"/>